<feature type="domain" description="Predicted membrane protein YciQ-like C-terminal" evidence="4">
    <location>
        <begin position="289"/>
        <end position="511"/>
    </location>
</feature>
<keyword evidence="2" id="KW-0472">Membrane</keyword>
<keyword evidence="2" id="KW-1133">Transmembrane helix</keyword>
<name>A0ABW0MYK6_9ACTN</name>
<feature type="region of interest" description="Disordered" evidence="1">
    <location>
        <begin position="562"/>
        <end position="588"/>
    </location>
</feature>
<feature type="transmembrane region" description="Helical" evidence="2">
    <location>
        <begin position="253"/>
        <end position="274"/>
    </location>
</feature>
<evidence type="ECO:0000259" key="4">
    <source>
        <dbReference type="Pfam" id="PF20990"/>
    </source>
</evidence>
<evidence type="ECO:0000256" key="2">
    <source>
        <dbReference type="SAM" id="Phobius"/>
    </source>
</evidence>
<dbReference type="InterPro" id="IPR048389">
    <property type="entry name" value="YciQ-like_C"/>
</dbReference>
<proteinExistence type="predicted"/>
<organism evidence="5 6">
    <name type="scientific">Nocardioides caricicola</name>
    <dbReference type="NCBI Taxonomy" id="634770"/>
    <lineage>
        <taxon>Bacteria</taxon>
        <taxon>Bacillati</taxon>
        <taxon>Actinomycetota</taxon>
        <taxon>Actinomycetes</taxon>
        <taxon>Propionibacteriales</taxon>
        <taxon>Nocardioidaceae</taxon>
        <taxon>Nocardioides</taxon>
    </lineage>
</organism>
<feature type="transmembrane region" description="Helical" evidence="2">
    <location>
        <begin position="432"/>
        <end position="449"/>
    </location>
</feature>
<comment type="caution">
    <text evidence="5">The sequence shown here is derived from an EMBL/GenBank/DDBJ whole genome shotgun (WGS) entry which is preliminary data.</text>
</comment>
<evidence type="ECO:0000313" key="5">
    <source>
        <dbReference type="EMBL" id="MFC5491717.1"/>
    </source>
</evidence>
<feature type="transmembrane region" description="Helical" evidence="2">
    <location>
        <begin position="409"/>
        <end position="426"/>
    </location>
</feature>
<reference evidence="6" key="1">
    <citation type="journal article" date="2019" name="Int. J. Syst. Evol. Microbiol.">
        <title>The Global Catalogue of Microorganisms (GCM) 10K type strain sequencing project: providing services to taxonomists for standard genome sequencing and annotation.</title>
        <authorList>
            <consortium name="The Broad Institute Genomics Platform"/>
            <consortium name="The Broad Institute Genome Sequencing Center for Infectious Disease"/>
            <person name="Wu L."/>
            <person name="Ma J."/>
        </authorList>
    </citation>
    <scope>NUCLEOTIDE SEQUENCE [LARGE SCALE GENOMIC DNA]</scope>
    <source>
        <strain evidence="6">KACC 13778</strain>
    </source>
</reference>
<dbReference type="EMBL" id="JBHSMD010000001">
    <property type="protein sequence ID" value="MFC5491717.1"/>
    <property type="molecule type" value="Genomic_DNA"/>
</dbReference>
<keyword evidence="6" id="KW-1185">Reference proteome</keyword>
<protein>
    <submittedName>
        <fullName evidence="5">DUF2207 domain-containing protein</fullName>
    </submittedName>
</protein>
<evidence type="ECO:0000256" key="1">
    <source>
        <dbReference type="SAM" id="MobiDB-lite"/>
    </source>
</evidence>
<keyword evidence="2" id="KW-0812">Transmembrane</keyword>
<feature type="domain" description="DUF2207" evidence="3">
    <location>
        <begin position="40"/>
        <end position="226"/>
    </location>
</feature>
<dbReference type="Pfam" id="PF20990">
    <property type="entry name" value="DUF2207_C"/>
    <property type="match status" value="1"/>
</dbReference>
<dbReference type="Proteomes" id="UP001595956">
    <property type="component" value="Unassembled WGS sequence"/>
</dbReference>
<accession>A0ABW0MYK6</accession>
<evidence type="ECO:0000259" key="3">
    <source>
        <dbReference type="Pfam" id="PF09972"/>
    </source>
</evidence>
<dbReference type="RefSeq" id="WP_345181086.1">
    <property type="nucleotide sequence ID" value="NZ_BAABFQ010000008.1"/>
</dbReference>
<feature type="compositionally biased region" description="Gly residues" evidence="1">
    <location>
        <begin position="569"/>
        <end position="588"/>
    </location>
</feature>
<dbReference type="InterPro" id="IPR018702">
    <property type="entry name" value="DUF2207"/>
</dbReference>
<gene>
    <name evidence="5" type="ORF">ACFPKY_01315</name>
</gene>
<dbReference type="Pfam" id="PF09972">
    <property type="entry name" value="DUF2207"/>
    <property type="match status" value="1"/>
</dbReference>
<sequence>MKRLVGTILALLLVAFVVFIPAMLWGENLEDEGPVDEPTSITSYVAVFDVDDEGDMSVVETLTVDFPVSDRHGIFRFFDKSDTTAPNARRIPHDIQVTMDGRDVPVEIAENDRGGRYVLARIGDPDATVSTGEHVYEISYRIDGVLEEGTTGAETQFYWNLIPTGWLQPIQEGDLTVHLPVPAEEPVRCAVGAGSTGGCEAQGGGTDTLHVQTGALEPNTPVTVKVGLDMPTPPPGKELPWEAPLDPVLGTNIVLLGLVLALSVGAGVLGFVLVRRTHESDPQFPLMYTPPDGIGPAQAAYLVTESVDAEQYVATLMYAADKGAIDLKQDNAGWTITDKNGAAGWAGLDTVTAGTAHILGGPGSSFSARPNDVTGGKRLKDEISDFESSTRSWAVSEGLMEHSGLGSKGTLVIIGSFILVPVIAFWNPLNMSAIALIPGLFAVFGAGMARTSASTRRTRAGRDVWSKAGGFRRILATPSAEARFDFSGRQELYTAYIPWAVAFGCADEWAGKYRVETGAEPPVPSYFGHAYGGAYAGNAVSSMVSSFESTVSSAISSYEATQKSSSSSSGGGGFSGGGGGGGGGGGSW</sequence>
<evidence type="ECO:0000313" key="6">
    <source>
        <dbReference type="Proteomes" id="UP001595956"/>
    </source>
</evidence>